<reference evidence="1" key="1">
    <citation type="submission" date="2018-10" db="EMBL/GenBank/DDBJ databases">
        <title>Hidden diversity of soil giant viruses.</title>
        <authorList>
            <person name="Schulz F."/>
            <person name="Alteio L."/>
            <person name="Goudeau D."/>
            <person name="Ryan E.M."/>
            <person name="Malmstrom R.R."/>
            <person name="Blanchard J."/>
            <person name="Woyke T."/>
        </authorList>
    </citation>
    <scope>NUCLEOTIDE SEQUENCE</scope>
    <source>
        <strain evidence="1">SAV1</strain>
    </source>
</reference>
<gene>
    <name evidence="1" type="ORF">Satyrvirus2_24</name>
</gene>
<proteinExistence type="predicted"/>
<sequence>MFVPPTEFCAIQPACCSNYGKLCLFELRKIMFIPPTEFCAIQPAF</sequence>
<name>A0A3G5AGJ4_9VIRU</name>
<accession>A0A3G5AGJ4</accession>
<organism evidence="1">
    <name type="scientific">Satyrvirus sp</name>
    <dbReference type="NCBI Taxonomy" id="2487771"/>
    <lineage>
        <taxon>Viruses</taxon>
        <taxon>Varidnaviria</taxon>
        <taxon>Bamfordvirae</taxon>
        <taxon>Nucleocytoviricota</taxon>
        <taxon>Megaviricetes</taxon>
        <taxon>Imitervirales</taxon>
        <taxon>Mimiviridae</taxon>
        <taxon>Megamimivirinae</taxon>
    </lineage>
</organism>
<protein>
    <submittedName>
        <fullName evidence="1">Uncharacterized protein</fullName>
    </submittedName>
</protein>
<dbReference type="EMBL" id="MK072438">
    <property type="protein sequence ID" value="AYV85013.1"/>
    <property type="molecule type" value="Genomic_DNA"/>
</dbReference>
<evidence type="ECO:0000313" key="1">
    <source>
        <dbReference type="EMBL" id="AYV85013.1"/>
    </source>
</evidence>